<organism evidence="5 6">
    <name type="scientific">Corynebacterium falsenii</name>
    <dbReference type="NCBI Taxonomy" id="108486"/>
    <lineage>
        <taxon>Bacteria</taxon>
        <taxon>Bacillati</taxon>
        <taxon>Actinomycetota</taxon>
        <taxon>Actinomycetes</taxon>
        <taxon>Mycobacteriales</taxon>
        <taxon>Corynebacteriaceae</taxon>
        <taxon>Corynebacterium</taxon>
    </lineage>
</organism>
<dbReference type="Gene3D" id="1.10.150.130">
    <property type="match status" value="1"/>
</dbReference>
<reference evidence="5 6" key="1">
    <citation type="submission" date="2018-09" db="EMBL/GenBank/DDBJ databases">
        <title>Optimization and identification of Corynebacterium falsenii FN1-14 from fish paste.</title>
        <authorList>
            <person name="Daroonpunt R."/>
            <person name="Tanasupawat S."/>
        </authorList>
    </citation>
    <scope>NUCLEOTIDE SEQUENCE [LARGE SCALE GENOMIC DNA]</scope>
    <source>
        <strain evidence="5 6">FN1-14</strain>
    </source>
</reference>
<dbReference type="PROSITE" id="PS51898">
    <property type="entry name" value="TYR_RECOMBINASE"/>
    <property type="match status" value="1"/>
</dbReference>
<dbReference type="GO" id="GO:0006310">
    <property type="term" value="P:DNA recombination"/>
    <property type="evidence" value="ECO:0007669"/>
    <property type="project" value="UniProtKB-KW"/>
</dbReference>
<dbReference type="Gene3D" id="1.10.443.10">
    <property type="entry name" value="Intergrase catalytic core"/>
    <property type="match status" value="1"/>
</dbReference>
<dbReference type="OrthoDB" id="1822491at2"/>
<dbReference type="InterPro" id="IPR002104">
    <property type="entry name" value="Integrase_catalytic"/>
</dbReference>
<dbReference type="SUPFAM" id="SSF56349">
    <property type="entry name" value="DNA breaking-rejoining enzymes"/>
    <property type="match status" value="1"/>
</dbReference>
<dbReference type="InterPro" id="IPR058717">
    <property type="entry name" value="Phage_L5_Integrase_N"/>
</dbReference>
<accession>A0A418Q7Q8</accession>
<comment type="caution">
    <text evidence="5">The sequence shown here is derived from an EMBL/GenBank/DDBJ whole genome shotgun (WGS) entry which is preliminary data.</text>
</comment>
<name>A0A418Q7Q8_9CORY</name>
<proteinExistence type="inferred from homology"/>
<dbReference type="InterPro" id="IPR010998">
    <property type="entry name" value="Integrase_recombinase_N"/>
</dbReference>
<dbReference type="AlphaFoldDB" id="A0A418Q7Q8"/>
<dbReference type="Proteomes" id="UP000285278">
    <property type="component" value="Unassembled WGS sequence"/>
</dbReference>
<dbReference type="InterPro" id="IPR011010">
    <property type="entry name" value="DNA_brk_join_enz"/>
</dbReference>
<protein>
    <recommendedName>
        <fullName evidence="4">Tyr recombinase domain-containing protein</fullName>
    </recommendedName>
</protein>
<evidence type="ECO:0000313" key="6">
    <source>
        <dbReference type="Proteomes" id="UP000285278"/>
    </source>
</evidence>
<dbReference type="EMBL" id="QXJK01000004">
    <property type="protein sequence ID" value="RIX35195.1"/>
    <property type="molecule type" value="Genomic_DNA"/>
</dbReference>
<dbReference type="InterPro" id="IPR013762">
    <property type="entry name" value="Integrase-like_cat_sf"/>
</dbReference>
<dbReference type="PANTHER" id="PTHR30349">
    <property type="entry name" value="PHAGE INTEGRASE-RELATED"/>
    <property type="match status" value="1"/>
</dbReference>
<gene>
    <name evidence="5" type="ORF">D3M95_04815</name>
</gene>
<keyword evidence="3" id="KW-0233">DNA recombination</keyword>
<dbReference type="InterPro" id="IPR050090">
    <property type="entry name" value="Tyrosine_recombinase_XerCD"/>
</dbReference>
<comment type="similarity">
    <text evidence="1">Belongs to the 'phage' integrase family.</text>
</comment>
<keyword evidence="2" id="KW-0238">DNA-binding</keyword>
<dbReference type="RefSeq" id="WP_119664579.1">
    <property type="nucleotide sequence ID" value="NZ_QXJK01000004.1"/>
</dbReference>
<evidence type="ECO:0000256" key="2">
    <source>
        <dbReference type="ARBA" id="ARBA00023125"/>
    </source>
</evidence>
<dbReference type="Pfam" id="PF00589">
    <property type="entry name" value="Phage_integrase"/>
    <property type="match status" value="1"/>
</dbReference>
<sequence>MPRKKARTRRSFGQLDRLPSGRWRARYTAPTQERVTAPHTFAEKIDAEGWLAEERRLIDLGTWMPPEEREKRRAADTLTVRELCDRWLSSGYLKESTVASHKSKLNHRVLCTALADEPVVGVDRARIALWWAEVQEKWPGTGNTNAAAYKRLHTAFQFAVDDMDIVTVNPVQVKGAGKAPRPKTRDRPLITLAEAGALTDGMADRLRAPMMLLLWAGLRLGELLELRRKDLRGLTGSELVTLQVRRTAQRMEDPDSHRQVMVPFATPKTKAGNRDIVLPRTVSNALRNHCRNYVADGPEALIVTTTTGAPMLDTTFRNRFDPVRKAAGRPDITPHDCRRFYGTQLVTEGRVSLEEARRLMGHETVEQLLDYQRAAAGYEKRAAAALDALVPPVRANEKKAPRKTEDAA</sequence>
<feature type="domain" description="Tyr recombinase" evidence="4">
    <location>
        <begin position="185"/>
        <end position="385"/>
    </location>
</feature>
<keyword evidence="6" id="KW-1185">Reference proteome</keyword>
<dbReference type="GO" id="GO:0015074">
    <property type="term" value="P:DNA integration"/>
    <property type="evidence" value="ECO:0007669"/>
    <property type="project" value="InterPro"/>
</dbReference>
<evidence type="ECO:0000256" key="1">
    <source>
        <dbReference type="ARBA" id="ARBA00008857"/>
    </source>
</evidence>
<dbReference type="Pfam" id="PF26003">
    <property type="entry name" value="Integrase_N_phage"/>
    <property type="match status" value="1"/>
</dbReference>
<evidence type="ECO:0000256" key="3">
    <source>
        <dbReference type="ARBA" id="ARBA00023172"/>
    </source>
</evidence>
<evidence type="ECO:0000259" key="4">
    <source>
        <dbReference type="PROSITE" id="PS51898"/>
    </source>
</evidence>
<dbReference type="PANTHER" id="PTHR30349:SF64">
    <property type="entry name" value="PROPHAGE INTEGRASE INTD-RELATED"/>
    <property type="match status" value="1"/>
</dbReference>
<dbReference type="GO" id="GO:0003677">
    <property type="term" value="F:DNA binding"/>
    <property type="evidence" value="ECO:0007669"/>
    <property type="project" value="UniProtKB-KW"/>
</dbReference>
<evidence type="ECO:0000313" key="5">
    <source>
        <dbReference type="EMBL" id="RIX35195.1"/>
    </source>
</evidence>